<accession>A0A8B8C0F5</accession>
<gene>
    <name evidence="2" type="primary">LOC111114510</name>
</gene>
<dbReference type="KEGG" id="cvn:111114510"/>
<dbReference type="GeneID" id="111114510"/>
<protein>
    <submittedName>
        <fullName evidence="2">Uncharacterized protein LOC111114510 isoform X1</fullName>
    </submittedName>
</protein>
<evidence type="ECO:0000313" key="2">
    <source>
        <dbReference type="RefSeq" id="XP_022308556.1"/>
    </source>
</evidence>
<reference evidence="1" key="1">
    <citation type="submission" date="2024-06" db="UniProtKB">
        <authorList>
            <consortium name="RefSeq"/>
        </authorList>
    </citation>
    <scope>NUCLEOTIDE SEQUENCE [LARGE SCALE GENOMIC DNA]</scope>
</reference>
<keyword evidence="1" id="KW-1185">Reference proteome</keyword>
<organism evidence="1 2">
    <name type="scientific">Crassostrea virginica</name>
    <name type="common">Eastern oyster</name>
    <dbReference type="NCBI Taxonomy" id="6565"/>
    <lineage>
        <taxon>Eukaryota</taxon>
        <taxon>Metazoa</taxon>
        <taxon>Spiralia</taxon>
        <taxon>Lophotrochozoa</taxon>
        <taxon>Mollusca</taxon>
        <taxon>Bivalvia</taxon>
        <taxon>Autobranchia</taxon>
        <taxon>Pteriomorphia</taxon>
        <taxon>Ostreida</taxon>
        <taxon>Ostreoidea</taxon>
        <taxon>Ostreidae</taxon>
        <taxon>Crassostrea</taxon>
    </lineage>
</organism>
<proteinExistence type="predicted"/>
<name>A0A8B8C0F5_CRAVI</name>
<sequence>MTMVRSNGRPYPADYDNMGFVSVKLAIQEMTQQRLPEPLPDYPSKSNKTIHDEQVLGHVFNFGSSIYSKATSGYVGLLDVSASYRKQCPPEPLPDYPSVEIRYN</sequence>
<dbReference type="AlphaFoldDB" id="A0A8B8C0F5"/>
<dbReference type="RefSeq" id="XP_022308556.1">
    <property type="nucleotide sequence ID" value="XM_022452848.1"/>
</dbReference>
<reference evidence="2" key="2">
    <citation type="submission" date="2025-08" db="UniProtKB">
        <authorList>
            <consortium name="RefSeq"/>
        </authorList>
    </citation>
    <scope>IDENTIFICATION</scope>
    <source>
        <tissue evidence="2">Whole sample</tissue>
    </source>
</reference>
<dbReference type="Proteomes" id="UP000694844">
    <property type="component" value="Chromosome 1"/>
</dbReference>
<evidence type="ECO:0000313" key="1">
    <source>
        <dbReference type="Proteomes" id="UP000694844"/>
    </source>
</evidence>